<accession>A0A4U0NJ71</accession>
<protein>
    <submittedName>
        <fullName evidence="3">Uncharacterized protein</fullName>
    </submittedName>
</protein>
<dbReference type="AlphaFoldDB" id="A0A4U0NJ71"/>
<feature type="transmembrane region" description="Helical" evidence="2">
    <location>
        <begin position="74"/>
        <end position="95"/>
    </location>
</feature>
<organism evidence="3 4">
    <name type="scientific">Streptomyces piniterrae</name>
    <dbReference type="NCBI Taxonomy" id="2571125"/>
    <lineage>
        <taxon>Bacteria</taxon>
        <taxon>Bacillati</taxon>
        <taxon>Actinomycetota</taxon>
        <taxon>Actinomycetes</taxon>
        <taxon>Kitasatosporales</taxon>
        <taxon>Streptomycetaceae</taxon>
        <taxon>Streptomyces</taxon>
    </lineage>
</organism>
<keyword evidence="2" id="KW-0812">Transmembrane</keyword>
<keyword evidence="2" id="KW-0472">Membrane</keyword>
<evidence type="ECO:0000313" key="4">
    <source>
        <dbReference type="Proteomes" id="UP000308697"/>
    </source>
</evidence>
<evidence type="ECO:0000313" key="3">
    <source>
        <dbReference type="EMBL" id="TJZ54329.1"/>
    </source>
</evidence>
<keyword evidence="2" id="KW-1133">Transmembrane helix</keyword>
<evidence type="ECO:0000256" key="1">
    <source>
        <dbReference type="SAM" id="MobiDB-lite"/>
    </source>
</evidence>
<feature type="region of interest" description="Disordered" evidence="1">
    <location>
        <begin position="484"/>
        <end position="513"/>
    </location>
</feature>
<feature type="compositionally biased region" description="Polar residues" evidence="1">
    <location>
        <begin position="504"/>
        <end position="513"/>
    </location>
</feature>
<dbReference type="RefSeq" id="WP_136740254.1">
    <property type="nucleotide sequence ID" value="NZ_SUMB01000004.1"/>
</dbReference>
<gene>
    <name evidence="3" type="ORF">FCH28_14330</name>
</gene>
<evidence type="ECO:0000256" key="2">
    <source>
        <dbReference type="SAM" id="Phobius"/>
    </source>
</evidence>
<dbReference type="OrthoDB" id="4093206at2"/>
<feature type="transmembrane region" description="Helical" evidence="2">
    <location>
        <begin position="107"/>
        <end position="128"/>
    </location>
</feature>
<sequence length="513" mass="56467">MEQRGESVLPQYSADAVTRKLCGHAYRRMDFAVAMTRMFVTERFRAHGQPQGIDLVAVVRHARRAGRLFLLRDATLVLCHAALLAGVAGSIAAVVERDPARLGTCLRLALGGFVVGTILVYVWGWVLWRIAQVVQWGQAAPRETAAPVRAGLEAELAKLDEGNVVVYSALGPDGEQPFLGSGIDVLERVWPGIDVSRPAEDDQGRELDIKGFTAQELHAYVTERIADLAGLDGLRALNRLYVQGHHVRDLGTNLLPDPLQRPATRIDPGLVEAGVTETSEVTRTYLTLELVGTRGSYVVTVHVRARLARTRLSWEISAYYLPPVYAHLDGKPTRRLGIGEHAWTMALFTRQELLEQLLGSIRRLLQRPARRLADAVRLLWRRLMIARPHSYYDYGAGGTLRAVASDPERQGDYTQRMDAKDAIQRIQQALLRATEQFLEEHHINTSDLRDAKKTINNQTYNFSGPINGQNIFGNHGINFAAGIRQGAGAGSDDGRGADDKSASPSVASGNTAK</sequence>
<comment type="caution">
    <text evidence="3">The sequence shown here is derived from an EMBL/GenBank/DDBJ whole genome shotgun (WGS) entry which is preliminary data.</text>
</comment>
<reference evidence="3 4" key="1">
    <citation type="submission" date="2019-04" db="EMBL/GenBank/DDBJ databases">
        <title>Streptomyces piniterrae sp. nov., a heliquinomycin-producing actinomycete isolated from rhizosphere soil of Pinus yunnanensis.</title>
        <authorList>
            <person name="Zhuang X."/>
            <person name="Zhao J."/>
        </authorList>
    </citation>
    <scope>NUCLEOTIDE SEQUENCE [LARGE SCALE GENOMIC DNA]</scope>
    <source>
        <strain evidence="4">jys28</strain>
    </source>
</reference>
<proteinExistence type="predicted"/>
<keyword evidence="4" id="KW-1185">Reference proteome</keyword>
<name>A0A4U0NJ71_9ACTN</name>
<dbReference type="Proteomes" id="UP000308697">
    <property type="component" value="Unassembled WGS sequence"/>
</dbReference>
<feature type="compositionally biased region" description="Basic and acidic residues" evidence="1">
    <location>
        <begin position="492"/>
        <end position="501"/>
    </location>
</feature>
<dbReference type="EMBL" id="SUMB01000004">
    <property type="protein sequence ID" value="TJZ54329.1"/>
    <property type="molecule type" value="Genomic_DNA"/>
</dbReference>